<dbReference type="AlphaFoldDB" id="A0A7X3JZU5"/>
<accession>A0A7X3JZU5</accession>
<evidence type="ECO:0000313" key="2">
    <source>
        <dbReference type="EMBL" id="MVP00291.1"/>
    </source>
</evidence>
<name>A0A7X3JZU5_9BACL</name>
<dbReference type="RefSeq" id="WP_157335851.1">
    <property type="nucleotide sequence ID" value="NZ_RHLK01000006.1"/>
</dbReference>
<dbReference type="OrthoDB" id="2656833at2"/>
<comment type="caution">
    <text evidence="2">The sequence shown here is derived from an EMBL/GenBank/DDBJ whole genome shotgun (WGS) entry which is preliminary data.</text>
</comment>
<evidence type="ECO:0000256" key="1">
    <source>
        <dbReference type="SAM" id="Phobius"/>
    </source>
</evidence>
<gene>
    <name evidence="2" type="ORF">EDM21_12295</name>
</gene>
<keyword evidence="1" id="KW-1133">Transmembrane helix</keyword>
<keyword evidence="1" id="KW-0812">Transmembrane</keyword>
<evidence type="ECO:0008006" key="4">
    <source>
        <dbReference type="Google" id="ProtNLM"/>
    </source>
</evidence>
<dbReference type="Proteomes" id="UP000490800">
    <property type="component" value="Unassembled WGS sequence"/>
</dbReference>
<keyword evidence="1" id="KW-0472">Membrane</keyword>
<organism evidence="2 3">
    <name type="scientific">Paenibacillus lutrae</name>
    <dbReference type="NCBI Taxonomy" id="2078573"/>
    <lineage>
        <taxon>Bacteria</taxon>
        <taxon>Bacillati</taxon>
        <taxon>Bacillota</taxon>
        <taxon>Bacilli</taxon>
        <taxon>Bacillales</taxon>
        <taxon>Paenibacillaceae</taxon>
        <taxon>Paenibacillus</taxon>
    </lineage>
</organism>
<protein>
    <recommendedName>
        <fullName evidence="4">DUF5673 domain-containing protein</fullName>
    </recommendedName>
</protein>
<reference evidence="2 3" key="1">
    <citation type="journal article" date="2019" name="Microorganisms">
        <title>Paenibacillus lutrae sp. nov., A Chitinolytic Species Isolated from A River Otter in Castril Natural Park, Granada, Spain.</title>
        <authorList>
            <person name="Rodriguez M."/>
            <person name="Reina J.C."/>
            <person name="Bejar V."/>
            <person name="Llamas I."/>
        </authorList>
    </citation>
    <scope>NUCLEOTIDE SEQUENCE [LARGE SCALE GENOMIC DNA]</scope>
    <source>
        <strain evidence="2 3">N10</strain>
    </source>
</reference>
<sequence length="152" mass="17336">MFIHVIIGLIAGSVIFLKLFQSVQAKKHVGFVYAQGNVRKMSWTLALAYLAMLFTFGGNEWLLIIISAVSLLHLNHSDHFYLGENGLCIARYFYAKDKLISYEITEGDHGEIRIIVAGIMEPVTLNFSDMEHKKELEMQVSYYFRDVCIPAK</sequence>
<proteinExistence type="predicted"/>
<dbReference type="EMBL" id="RHLK01000006">
    <property type="protein sequence ID" value="MVP00291.1"/>
    <property type="molecule type" value="Genomic_DNA"/>
</dbReference>
<evidence type="ECO:0000313" key="3">
    <source>
        <dbReference type="Proteomes" id="UP000490800"/>
    </source>
</evidence>
<feature type="transmembrane region" description="Helical" evidence="1">
    <location>
        <begin position="49"/>
        <end position="72"/>
    </location>
</feature>
<keyword evidence="3" id="KW-1185">Reference proteome</keyword>